<dbReference type="Pfam" id="PF18803">
    <property type="entry name" value="CxC2"/>
    <property type="match status" value="1"/>
</dbReference>
<accession>A0A409WVS8</accession>
<sequence length="1022" mass="117881">MKRKIPTKGGLYFDAGFVSSEEEADITVDCHASSGGVEYSYTPPSTKRQRRPPSPVGTIAFETCFEPQIQNVSTLLPSHNVDQGSAHADSHKKSSASKPKCKQGASVMMASFSKELPKLEEYLFDREYDSRIERPCECGSKDAKFRCRACTQSRMRCRSCIVQDHRLSAWHHLEEWTGTHFSRTSVSKLGYRHRLGHNGKRCPSSSPEVSSGRKMIIVHTNGFHEVFVEFCVCNSSRSAPHQLMSADLFPATLEKPETAFTFELLDTFQKLSLRSKINAYDYHHALREMTDSVMAEDVPNRYHEFVRSCRLWDHMVQVRRSGQCHGFDEIFPHRRQGSITVRCPACPEIHVNVDKKILDSARDDETHKYTLFLSIDGNFKLRRKNKCSDPDDVSLNDGRGYFVAASPYASYQEHTKTERDEDCECSHLRALKFRNAVRFKNTDVSGVIIVQCARHGLYLPGGIADLIRGEAFRFTDYVLVSSLADALDQRWILVTYDIWCSYHKNLDKRVARWFLAMLPIIQKIRGAIPKMHIKNHKVNCQYCWALNFLRYSGETWGELIEACHSEQNGAAASTREQNPGHRHDSLDGILNYWNWTKFRTMALLLYRAYVKCLDTLKAREKNFRGLVSRLDPNLVKEWETVDDTPKIIDNEVRSVHRPTFGQGPPTLAKAHERLRQEESTRKKAGLQGLGATESILKGLELEEMQQDIKFALRNCDSEHDSYKLAGLRQELRDAMDEWRIQQLMVFPKLCDEYHSKVLDSLSQIYPEDESLLLPSYFSEPHRMYLELEFGAEVEMELRRGRAHDELEEVRKTIQTYNHHIAMKAKEVRSQRHMTRSQGIITRLRDAIRVPARRYNRTREAMIKLGLPNDDPVFQQLKDTELWAKNTALPTGLGDSRVQDPWFWHIACPAGASSAERAGFQCEMDRVKYFRDRSLRDRAREEREILEEEFRRTICSYSALHSAWLRQGETTSSAGRKAYAQKQAAMLERLRQNCIKHHAKATQKAEEFDKWFQGFRDGCIDTA</sequence>
<proteinExistence type="predicted"/>
<evidence type="ECO:0000313" key="4">
    <source>
        <dbReference type="Proteomes" id="UP000284706"/>
    </source>
</evidence>
<evidence type="ECO:0000313" key="3">
    <source>
        <dbReference type="EMBL" id="PPQ82618.1"/>
    </source>
</evidence>
<evidence type="ECO:0000256" key="1">
    <source>
        <dbReference type="SAM" id="MobiDB-lite"/>
    </source>
</evidence>
<dbReference type="InterPro" id="IPR040521">
    <property type="entry name" value="KDZ"/>
</dbReference>
<comment type="caution">
    <text evidence="3">The sequence shown here is derived from an EMBL/GenBank/DDBJ whole genome shotgun (WGS) entry which is preliminary data.</text>
</comment>
<evidence type="ECO:0000259" key="2">
    <source>
        <dbReference type="Pfam" id="PF18803"/>
    </source>
</evidence>
<feature type="region of interest" description="Disordered" evidence="1">
    <location>
        <begin position="78"/>
        <end position="101"/>
    </location>
</feature>
<dbReference type="STRING" id="231916.A0A409WVS8"/>
<dbReference type="AlphaFoldDB" id="A0A409WVS8"/>
<gene>
    <name evidence="3" type="ORF">CVT26_001627</name>
</gene>
<feature type="domain" description="CxC2-like cysteine cluster KDZ transposase-associated" evidence="2">
    <location>
        <begin position="187"/>
        <end position="292"/>
    </location>
</feature>
<name>A0A409WVS8_9AGAR</name>
<dbReference type="PANTHER" id="PTHR33096">
    <property type="entry name" value="CXC2 DOMAIN-CONTAINING PROTEIN"/>
    <property type="match status" value="1"/>
</dbReference>
<dbReference type="OrthoDB" id="3257768at2759"/>
<dbReference type="PANTHER" id="PTHR33096:SF1">
    <property type="entry name" value="CXC1-LIKE CYSTEINE CLUSTER ASSOCIATED WITH KDZ TRANSPOSASES DOMAIN-CONTAINING PROTEIN"/>
    <property type="match status" value="1"/>
</dbReference>
<protein>
    <recommendedName>
        <fullName evidence="2">CxC2-like cysteine cluster KDZ transposase-associated domain-containing protein</fullName>
    </recommendedName>
</protein>
<dbReference type="InParanoid" id="A0A409WVS8"/>
<dbReference type="Proteomes" id="UP000284706">
    <property type="component" value="Unassembled WGS sequence"/>
</dbReference>
<reference evidence="3 4" key="1">
    <citation type="journal article" date="2018" name="Evol. Lett.">
        <title>Horizontal gene cluster transfer increased hallucinogenic mushroom diversity.</title>
        <authorList>
            <person name="Reynolds H.T."/>
            <person name="Vijayakumar V."/>
            <person name="Gluck-Thaler E."/>
            <person name="Korotkin H.B."/>
            <person name="Matheny P.B."/>
            <person name="Slot J.C."/>
        </authorList>
    </citation>
    <scope>NUCLEOTIDE SEQUENCE [LARGE SCALE GENOMIC DNA]</scope>
    <source>
        <strain evidence="3 4">SRW20</strain>
    </source>
</reference>
<dbReference type="Pfam" id="PF18758">
    <property type="entry name" value="KDZ"/>
    <property type="match status" value="1"/>
</dbReference>
<dbReference type="InterPro" id="IPR041457">
    <property type="entry name" value="CxC2_KDZ-assoc"/>
</dbReference>
<keyword evidence="4" id="KW-1185">Reference proteome</keyword>
<organism evidence="3 4">
    <name type="scientific">Gymnopilus dilepis</name>
    <dbReference type="NCBI Taxonomy" id="231916"/>
    <lineage>
        <taxon>Eukaryota</taxon>
        <taxon>Fungi</taxon>
        <taxon>Dikarya</taxon>
        <taxon>Basidiomycota</taxon>
        <taxon>Agaricomycotina</taxon>
        <taxon>Agaricomycetes</taxon>
        <taxon>Agaricomycetidae</taxon>
        <taxon>Agaricales</taxon>
        <taxon>Agaricineae</taxon>
        <taxon>Hymenogastraceae</taxon>
        <taxon>Gymnopilus</taxon>
    </lineage>
</organism>
<dbReference type="EMBL" id="NHYE01004727">
    <property type="protein sequence ID" value="PPQ82618.1"/>
    <property type="molecule type" value="Genomic_DNA"/>
</dbReference>